<feature type="binding site" evidence="15">
    <location>
        <position position="983"/>
    </location>
    <ligand>
        <name>Mg(2+)</name>
        <dbReference type="ChEBI" id="CHEBI:18420"/>
    </ligand>
</feature>
<feature type="region of interest" description="Disordered" evidence="17">
    <location>
        <begin position="779"/>
        <end position="828"/>
    </location>
</feature>
<feature type="region of interest" description="Disordered" evidence="17">
    <location>
        <begin position="402"/>
        <end position="421"/>
    </location>
</feature>
<evidence type="ECO:0000259" key="19">
    <source>
        <dbReference type="PROSITE" id="PS51217"/>
    </source>
</evidence>
<dbReference type="InterPro" id="IPR011604">
    <property type="entry name" value="PDDEXK-like_dom_sf"/>
</dbReference>
<dbReference type="EMBL" id="JACBZS010000001">
    <property type="protein sequence ID" value="NYI69775.1"/>
    <property type="molecule type" value="Genomic_DNA"/>
</dbReference>
<dbReference type="Gene3D" id="1.10.486.10">
    <property type="entry name" value="PCRA, domain 4"/>
    <property type="match status" value="1"/>
</dbReference>
<comment type="catalytic activity">
    <reaction evidence="13 15">
        <text>Couples ATP hydrolysis with the unwinding of duplex DNA by translocating in the 3'-5' direction.</text>
        <dbReference type="EC" id="5.6.2.4"/>
    </reaction>
</comment>
<evidence type="ECO:0000256" key="2">
    <source>
        <dbReference type="ARBA" id="ARBA00022723"/>
    </source>
</evidence>
<dbReference type="GO" id="GO:0043138">
    <property type="term" value="F:3'-5' DNA helicase activity"/>
    <property type="evidence" value="ECO:0007669"/>
    <property type="project" value="UniProtKB-UniRule"/>
</dbReference>
<evidence type="ECO:0000256" key="7">
    <source>
        <dbReference type="ARBA" id="ARBA00022839"/>
    </source>
</evidence>
<dbReference type="Proteomes" id="UP000527616">
    <property type="component" value="Unassembled WGS sequence"/>
</dbReference>
<dbReference type="GO" id="GO:0000724">
    <property type="term" value="P:double-strand break repair via homologous recombination"/>
    <property type="evidence" value="ECO:0007669"/>
    <property type="project" value="UniProtKB-UniRule"/>
</dbReference>
<dbReference type="PROSITE" id="PS51198">
    <property type="entry name" value="UVRD_HELICASE_ATP_BIND"/>
    <property type="match status" value="1"/>
</dbReference>
<keyword evidence="8 15" id="KW-0067">ATP-binding</keyword>
<keyword evidence="4 15" id="KW-0227">DNA damage</keyword>
<evidence type="ECO:0000256" key="9">
    <source>
        <dbReference type="ARBA" id="ARBA00022842"/>
    </source>
</evidence>
<dbReference type="InterPro" id="IPR038726">
    <property type="entry name" value="PDDEXK_AddAB-type"/>
</dbReference>
<keyword evidence="11 15" id="KW-0234">DNA repair</keyword>
<keyword evidence="12 15" id="KW-0413">Isomerase</keyword>
<feature type="region of interest" description="Nuclease activity, interacts with RecD and RecA" evidence="15">
    <location>
        <begin position="767"/>
        <end position="1109"/>
    </location>
</feature>
<comment type="miscellaneous">
    <text evidence="15">In the RecBCD complex, RecB has a slow 3'-5' helicase, an exonuclease activity and loads RecA onto ssDNA, RecD has a fast 5'-3' helicase activity, while RecC stimulates the ATPase and processivity of the RecB helicase and contributes to recognition of the Chi site.</text>
</comment>
<comment type="caution">
    <text evidence="20">The sequence shown here is derived from an EMBL/GenBank/DDBJ whole genome shotgun (WGS) entry which is preliminary data.</text>
</comment>
<feature type="binding site" evidence="16">
    <location>
        <begin position="23"/>
        <end position="30"/>
    </location>
    <ligand>
        <name>ATP</name>
        <dbReference type="ChEBI" id="CHEBI:30616"/>
    </ligand>
</feature>
<dbReference type="Pfam" id="PF12705">
    <property type="entry name" value="PDDEXK_1"/>
    <property type="match status" value="1"/>
</dbReference>
<gene>
    <name evidence="15" type="primary">recB</name>
    <name evidence="20" type="ORF">GGQ54_000335</name>
</gene>
<dbReference type="SUPFAM" id="SSF52540">
    <property type="entry name" value="P-loop containing nucleoside triphosphate hydrolases"/>
    <property type="match status" value="1"/>
</dbReference>
<evidence type="ECO:0000256" key="16">
    <source>
        <dbReference type="PROSITE-ProRule" id="PRU00560"/>
    </source>
</evidence>
<keyword evidence="10 15" id="KW-0238">DNA-binding</keyword>
<dbReference type="GO" id="GO:0009338">
    <property type="term" value="C:exodeoxyribonuclease V complex"/>
    <property type="evidence" value="ECO:0007669"/>
    <property type="project" value="TreeGrafter"/>
</dbReference>
<dbReference type="Gene3D" id="3.90.320.10">
    <property type="match status" value="1"/>
</dbReference>
<keyword evidence="2 15" id="KW-0479">Metal-binding</keyword>
<evidence type="ECO:0000256" key="3">
    <source>
        <dbReference type="ARBA" id="ARBA00022741"/>
    </source>
</evidence>
<dbReference type="InterPro" id="IPR014016">
    <property type="entry name" value="UvrD-like_ATP-bd"/>
</dbReference>
<dbReference type="CDD" id="cd17932">
    <property type="entry name" value="DEXQc_UvrD"/>
    <property type="match status" value="1"/>
</dbReference>
<feature type="compositionally biased region" description="Low complexity" evidence="17">
    <location>
        <begin position="790"/>
        <end position="801"/>
    </location>
</feature>
<comment type="catalytic activity">
    <reaction evidence="14 15">
        <text>ATP + H2O = ADP + phosphate + H(+)</text>
        <dbReference type="Rhea" id="RHEA:13065"/>
        <dbReference type="ChEBI" id="CHEBI:15377"/>
        <dbReference type="ChEBI" id="CHEBI:15378"/>
        <dbReference type="ChEBI" id="CHEBI:30616"/>
        <dbReference type="ChEBI" id="CHEBI:43474"/>
        <dbReference type="ChEBI" id="CHEBI:456216"/>
        <dbReference type="EC" id="5.6.2.4"/>
    </reaction>
</comment>
<evidence type="ECO:0000256" key="17">
    <source>
        <dbReference type="SAM" id="MobiDB-lite"/>
    </source>
</evidence>
<evidence type="ECO:0000256" key="10">
    <source>
        <dbReference type="ARBA" id="ARBA00023125"/>
    </source>
</evidence>
<evidence type="ECO:0000256" key="4">
    <source>
        <dbReference type="ARBA" id="ARBA00022763"/>
    </source>
</evidence>
<feature type="domain" description="UvrD-like helicase ATP-binding" evidence="18">
    <location>
        <begin position="2"/>
        <end position="325"/>
    </location>
</feature>
<keyword evidence="9 15" id="KW-0460">Magnesium</keyword>
<dbReference type="PROSITE" id="PS51217">
    <property type="entry name" value="UVRD_HELICASE_CTER"/>
    <property type="match status" value="1"/>
</dbReference>
<accession>A0A7Z0D6F8</accession>
<evidence type="ECO:0000256" key="1">
    <source>
        <dbReference type="ARBA" id="ARBA00022722"/>
    </source>
</evidence>
<comment type="subunit">
    <text evidence="15">Heterotrimer of RecB, RecC and RecD. All subunits contribute to DNA-binding. Interacts with RecA.</text>
</comment>
<dbReference type="InterPro" id="IPR014017">
    <property type="entry name" value="DNA_helicase_UvrD-like_C"/>
</dbReference>
<evidence type="ECO:0000256" key="11">
    <source>
        <dbReference type="ARBA" id="ARBA00023204"/>
    </source>
</evidence>
<feature type="region of interest" description="Disordered" evidence="17">
    <location>
        <begin position="711"/>
        <end position="754"/>
    </location>
</feature>
<dbReference type="GO" id="GO:0000287">
    <property type="term" value="F:magnesium ion binding"/>
    <property type="evidence" value="ECO:0007669"/>
    <property type="project" value="UniProtKB-UniRule"/>
</dbReference>
<evidence type="ECO:0000259" key="18">
    <source>
        <dbReference type="PROSITE" id="PS51198"/>
    </source>
</evidence>
<dbReference type="AlphaFoldDB" id="A0A7Z0D6F8"/>
<evidence type="ECO:0000256" key="5">
    <source>
        <dbReference type="ARBA" id="ARBA00022801"/>
    </source>
</evidence>
<evidence type="ECO:0000313" key="20">
    <source>
        <dbReference type="EMBL" id="NYI69775.1"/>
    </source>
</evidence>
<evidence type="ECO:0000256" key="13">
    <source>
        <dbReference type="ARBA" id="ARBA00034617"/>
    </source>
</evidence>
<feature type="domain" description="UvrD-like helicase C-terminal" evidence="19">
    <location>
        <begin position="346"/>
        <end position="618"/>
    </location>
</feature>
<evidence type="ECO:0000256" key="12">
    <source>
        <dbReference type="ARBA" id="ARBA00023235"/>
    </source>
</evidence>
<evidence type="ECO:0000256" key="8">
    <source>
        <dbReference type="ARBA" id="ARBA00022840"/>
    </source>
</evidence>
<comment type="similarity">
    <text evidence="15">Belongs to the helicase family. UvrD subfamily.</text>
</comment>
<dbReference type="GO" id="GO:0003677">
    <property type="term" value="F:DNA binding"/>
    <property type="evidence" value="ECO:0007669"/>
    <property type="project" value="UniProtKB-UniRule"/>
</dbReference>
<dbReference type="InterPro" id="IPR027417">
    <property type="entry name" value="P-loop_NTPase"/>
</dbReference>
<dbReference type="GO" id="GO:0008854">
    <property type="term" value="F:exodeoxyribonuclease V activity"/>
    <property type="evidence" value="ECO:0007669"/>
    <property type="project" value="UniProtKB-EC"/>
</dbReference>
<feature type="binding site" evidence="15">
    <location>
        <position position="851"/>
    </location>
    <ligand>
        <name>Mg(2+)</name>
        <dbReference type="ChEBI" id="CHEBI:18420"/>
    </ligand>
</feature>
<dbReference type="EC" id="5.6.2.4" evidence="15"/>
<proteinExistence type="inferred from homology"/>
<dbReference type="InterPro" id="IPR004586">
    <property type="entry name" value="RecB"/>
</dbReference>
<dbReference type="PANTHER" id="PTHR11070:SF23">
    <property type="entry name" value="RECBCD ENZYME SUBUNIT RECB"/>
    <property type="match status" value="1"/>
</dbReference>
<dbReference type="InterPro" id="IPR011335">
    <property type="entry name" value="Restrct_endonuc-II-like"/>
</dbReference>
<dbReference type="InterPro" id="IPR000212">
    <property type="entry name" value="DNA_helicase_UvrD/REP"/>
</dbReference>
<dbReference type="Pfam" id="PF13361">
    <property type="entry name" value="UvrD_C"/>
    <property type="match status" value="1"/>
</dbReference>
<sequence>MSGDLPTFDPVGPLPSGTIVLEASAGTGKTWTIAALAARYLAEGVVGLDQLMMITFSRQATQELRNRIRGRLVATEAALSARLADPAASLPDPVDRLLAATTPEELRARRDRIARALTELDAATIATTHEFCQRMLAGLGVLVDHGRDDVLVEDLSDLAREVAADFYLRAYADADRPAFGWAEARDIAARVVEYADAAIAPDDDSPRSRFARGVRAEVERRKRRLGRYTFHDQQQRLADALRDEPAARERLAAQFPVVLVDEFQDTDPVQWEILATAFDGASTLVLIGDPKQAIYGFRGADVNSYLRAVRQTGAVATLGTNWRSDARLVDGLGQLSAGAELGHPDIAVREVAAAHTAPRLAVTEPLRLRVLPAGERRPRVGTLQTAIVADLTRQVTALLADPPTLADQPPPGAAGPGPEAADRPLAASDIAVLTQTHRVADTVTEALARAGVPVVRVGAGSVYRSPEARDWLVLLEALAQPRPARIRRAALTVFGGWTLAELAGADEARLAEWTARIRGWRRVLAGHGVAALVEALGEAGLAERLLGVRGGERRLTDLRQIGQDLHAAQRARQLGVAGLIEWLGEQLADADQRSEKRARRLDTDAHAVQVMTVHAAKGLEFPVVLLPDLWRSASPPVRGPQVRYDESGRRVLDVVPRTGPHPGRAEEDRADALRKAYVALTRASRMIIAWWAWHDRVSPEAPLHRLLQRTGPVPPDRARPGVDPGTAPGFAVSELVPDEAGDPPQLTRPPIPGRLSARVFDRELDLTWRRTSYSGLTARAHDAAHPEPASPALALGGAADSEPAAREDDEPGADGEALPTRTGPQLADADLALPSPMAGLVSGTAFGTLVHEILERVDTTAPDLSAAVLAAAREQLTRLPLAGVGAEELAAALQPVLATPLGPLAGDRTLADFAPADRLAELDFEYPLGGGDRPGASGVVGDIAGLLRRHLPADDPLAPYPDLLDAPLVAEESLRGWLTGSIDAVLRATDAGTPRHFVVDYKTNWLGSAPGEPLTVGHYAPQAMAGAMMAAHYPLQALLYCVALHRFLRWRLADYRPDDHLGGVLYLFVRGMAGPATPVINGTPCGVFAWHPPAELIMELSELLHGRRP</sequence>
<keyword evidence="3 15" id="KW-0547">Nucleotide-binding</keyword>
<dbReference type="CDD" id="cd22352">
    <property type="entry name" value="RecB_C-like"/>
    <property type="match status" value="1"/>
</dbReference>
<evidence type="ECO:0000256" key="14">
    <source>
        <dbReference type="ARBA" id="ARBA00048988"/>
    </source>
</evidence>
<feature type="region of interest" description="DNA-binding and helicase activity, interacts with RecC" evidence="15">
    <location>
        <begin position="1"/>
        <end position="742"/>
    </location>
</feature>
<organism evidence="20 21">
    <name type="scientific">Naumannella cuiyingiana</name>
    <dbReference type="NCBI Taxonomy" id="1347891"/>
    <lineage>
        <taxon>Bacteria</taxon>
        <taxon>Bacillati</taxon>
        <taxon>Actinomycetota</taxon>
        <taxon>Actinomycetes</taxon>
        <taxon>Propionibacteriales</taxon>
        <taxon>Propionibacteriaceae</taxon>
        <taxon>Naumannella</taxon>
    </lineage>
</organism>
<evidence type="ECO:0000256" key="15">
    <source>
        <dbReference type="HAMAP-Rule" id="MF_01485"/>
    </source>
</evidence>
<dbReference type="GO" id="GO:0005524">
    <property type="term" value="F:ATP binding"/>
    <property type="evidence" value="ECO:0007669"/>
    <property type="project" value="UniProtKB-UniRule"/>
</dbReference>
<evidence type="ECO:0000256" key="6">
    <source>
        <dbReference type="ARBA" id="ARBA00022806"/>
    </source>
</evidence>
<keyword evidence="21" id="KW-1185">Reference proteome</keyword>
<dbReference type="RefSeq" id="WP_179443805.1">
    <property type="nucleotide sequence ID" value="NZ_JACBZS010000001.1"/>
</dbReference>
<dbReference type="Gene3D" id="3.40.50.300">
    <property type="entry name" value="P-loop containing nucleotide triphosphate hydrolases"/>
    <property type="match status" value="2"/>
</dbReference>
<feature type="binding site" evidence="15">
    <location>
        <position position="1000"/>
    </location>
    <ligand>
        <name>Mg(2+)</name>
        <dbReference type="ChEBI" id="CHEBI:18420"/>
    </ligand>
</feature>
<dbReference type="PANTHER" id="PTHR11070">
    <property type="entry name" value="UVRD / RECB / PCRA DNA HELICASE FAMILY MEMBER"/>
    <property type="match status" value="1"/>
</dbReference>
<keyword evidence="7 15" id="KW-0269">Exonuclease</keyword>
<comment type="cofactor">
    <cofactor evidence="15">
        <name>Mg(2+)</name>
        <dbReference type="ChEBI" id="CHEBI:18420"/>
    </cofactor>
    <text evidence="15">Binds 1 Mg(2+) ion per subunit.</text>
</comment>
<dbReference type="SUPFAM" id="SSF52980">
    <property type="entry name" value="Restriction endonuclease-like"/>
    <property type="match status" value="1"/>
</dbReference>
<feature type="active site" description="For nuclease activity" evidence="15">
    <location>
        <position position="1000"/>
    </location>
</feature>
<comment type="domain">
    <text evidence="15">The C-terminal domain has nuclease activity and interacts with RecD. It interacts with RecA, facilitating its loading onto ssDNA.</text>
</comment>
<dbReference type="Pfam" id="PF00580">
    <property type="entry name" value="UvrD-helicase"/>
    <property type="match status" value="1"/>
</dbReference>
<protein>
    <recommendedName>
        <fullName evidence="15">RecBCD enzyme subunit RecB</fullName>
        <ecNumber evidence="15">3.1.11.5</ecNumber>
        <ecNumber evidence="15">5.6.2.4</ecNumber>
    </recommendedName>
    <alternativeName>
        <fullName evidence="15">DNA 3'-5' helicase subunit RecB</fullName>
    </alternativeName>
    <alternativeName>
        <fullName evidence="15">Exonuclease V subunit RecB</fullName>
        <shortName evidence="15">ExoV subunit RecB</shortName>
    </alternativeName>
    <alternativeName>
        <fullName evidence="15">Helicase/nuclease RecBCD subunit RecB</fullName>
    </alternativeName>
</protein>
<dbReference type="EC" id="3.1.11.5" evidence="15"/>
<reference evidence="20 21" key="1">
    <citation type="submission" date="2020-07" db="EMBL/GenBank/DDBJ databases">
        <title>Sequencing the genomes of 1000 actinobacteria strains.</title>
        <authorList>
            <person name="Klenk H.-P."/>
        </authorList>
    </citation>
    <scope>NUCLEOTIDE SEQUENCE [LARGE SCALE GENOMIC DNA]</scope>
    <source>
        <strain evidence="20 21">DSM 103164</strain>
    </source>
</reference>
<dbReference type="HAMAP" id="MF_01485">
    <property type="entry name" value="RecB"/>
    <property type="match status" value="1"/>
</dbReference>
<comment type="domain">
    <text evidence="15">The N-terminal DNA-binding domain is a ssDNA-dependent ATPase and has ATP-dependent 3'-5' helicase function. This domain interacts with RecC.</text>
</comment>
<keyword evidence="5 15" id="KW-0378">Hydrolase</keyword>
<comment type="function">
    <text evidence="15">A helicase/nuclease that prepares dsDNA breaks (DSB) for recombinational DNA repair. Binds to DSBs and unwinds DNA via a highly rapid and processive ATP-dependent bidirectional helicase activity. Unwinds dsDNA until it encounters a Chi (crossover hotspot instigator) sequence from the 3' direction. Cuts ssDNA a few nucleotides 3' to the Chi site. The properties and activities of the enzyme are changed at Chi. The Chi-altered holoenzyme produces a long 3'-ssDNA overhang and facilitates RecA-binding to the ssDNA for homologous DNA recombination and repair. Holoenzyme degrades any linearized DNA that is unable to undergo homologous recombination. In the holoenzyme this subunit contributes ATPase, 3'-5' helicase, exonuclease activity and loads RecA onto ssDNA.</text>
</comment>
<comment type="catalytic activity">
    <reaction evidence="15">
        <text>Exonucleolytic cleavage (in the presence of ATP) in either 5'- to 3'- or 3'- to 5'-direction to yield 5'-phosphooligonucleotides.</text>
        <dbReference type="EC" id="3.1.11.5"/>
    </reaction>
</comment>
<dbReference type="GO" id="GO:0005829">
    <property type="term" value="C:cytosol"/>
    <property type="evidence" value="ECO:0007669"/>
    <property type="project" value="TreeGrafter"/>
</dbReference>
<keyword evidence="1 15" id="KW-0540">Nuclease</keyword>
<keyword evidence="6 15" id="KW-0347">Helicase</keyword>
<name>A0A7Z0D6F8_9ACTN</name>
<evidence type="ECO:0000313" key="21">
    <source>
        <dbReference type="Proteomes" id="UP000527616"/>
    </source>
</evidence>